<dbReference type="GO" id="GO:0046695">
    <property type="term" value="C:SLIK (SAGA-like) complex"/>
    <property type="evidence" value="ECO:0007669"/>
    <property type="project" value="InterPro"/>
</dbReference>
<feature type="compositionally biased region" description="Basic and acidic residues" evidence="9">
    <location>
        <begin position="1045"/>
        <end position="1077"/>
    </location>
</feature>
<feature type="region of interest" description="Disordered" evidence="9">
    <location>
        <begin position="992"/>
        <end position="1077"/>
    </location>
</feature>
<evidence type="ECO:0000259" key="10">
    <source>
        <dbReference type="PROSITE" id="PS50014"/>
    </source>
</evidence>
<dbReference type="FunFam" id="1.20.920.10:FF:000032">
    <property type="entry name" value="Transcriptional activator spt7"/>
    <property type="match status" value="1"/>
</dbReference>
<gene>
    <name evidence="11" type="ORF">GNLVRS02_ARAD1B22088g</name>
</gene>
<dbReference type="InterPro" id="IPR001487">
    <property type="entry name" value="Bromodomain"/>
</dbReference>
<evidence type="ECO:0000256" key="5">
    <source>
        <dbReference type="ARBA" id="ARBA00023163"/>
    </source>
</evidence>
<dbReference type="GO" id="GO:0005198">
    <property type="term" value="F:structural molecule activity"/>
    <property type="evidence" value="ECO:0007669"/>
    <property type="project" value="TreeGrafter"/>
</dbReference>
<feature type="compositionally biased region" description="Basic and acidic residues" evidence="9">
    <location>
        <begin position="514"/>
        <end position="525"/>
    </location>
</feature>
<dbReference type="Pfam" id="PF07524">
    <property type="entry name" value="Bromo_TP"/>
    <property type="match status" value="1"/>
</dbReference>
<dbReference type="InterPro" id="IPR009072">
    <property type="entry name" value="Histone-fold"/>
</dbReference>
<dbReference type="PRINTS" id="PR00503">
    <property type="entry name" value="BROMODOMAIN"/>
</dbReference>
<dbReference type="Pfam" id="PF00439">
    <property type="entry name" value="Bromodomain"/>
    <property type="match status" value="1"/>
</dbReference>
<dbReference type="PhylomeDB" id="A0A060T7R8"/>
<feature type="domain" description="Bromo" evidence="10">
    <location>
        <begin position="355"/>
        <end position="425"/>
    </location>
</feature>
<dbReference type="GO" id="GO:0046982">
    <property type="term" value="F:protein heterodimerization activity"/>
    <property type="evidence" value="ECO:0007669"/>
    <property type="project" value="InterPro"/>
</dbReference>
<dbReference type="InterPro" id="IPR037782">
    <property type="entry name" value="Spt7"/>
</dbReference>
<evidence type="ECO:0000313" key="11">
    <source>
        <dbReference type="EMBL" id="CDP36834.1"/>
    </source>
</evidence>
<evidence type="ECO:0000256" key="6">
    <source>
        <dbReference type="ARBA" id="ARBA00023242"/>
    </source>
</evidence>
<feature type="region of interest" description="Disordered" evidence="9">
    <location>
        <begin position="156"/>
        <end position="220"/>
    </location>
</feature>
<feature type="compositionally biased region" description="Acidic residues" evidence="9">
    <location>
        <begin position="499"/>
        <end position="513"/>
    </location>
</feature>
<dbReference type="GO" id="GO:0005634">
    <property type="term" value="C:nucleus"/>
    <property type="evidence" value="ECO:0007669"/>
    <property type="project" value="UniProtKB-SubCell"/>
</dbReference>
<evidence type="ECO:0000256" key="1">
    <source>
        <dbReference type="ARBA" id="ARBA00004123"/>
    </source>
</evidence>
<evidence type="ECO:0000256" key="8">
    <source>
        <dbReference type="PROSITE-ProRule" id="PRU00035"/>
    </source>
</evidence>
<dbReference type="AlphaFoldDB" id="A0A060T7R8"/>
<reference evidence="11" key="2">
    <citation type="submission" date="2014-06" db="EMBL/GenBank/DDBJ databases">
        <title>The complete genome of Blastobotrys (Arxula) adeninivorans LS3 - a yeast of biotechnological interest.</title>
        <authorList>
            <person name="Kunze G."/>
            <person name="Gaillardin C."/>
            <person name="Czernicka M."/>
            <person name="Durrens P."/>
            <person name="Martin T."/>
            <person name="Boer E."/>
            <person name="Gabaldon T."/>
            <person name="Cruz J."/>
            <person name="Talla E."/>
            <person name="Marck C."/>
            <person name="Goffeau A."/>
            <person name="Barbe V."/>
            <person name="Baret P."/>
            <person name="Baronian K."/>
            <person name="Beier S."/>
            <person name="Bleykasten C."/>
            <person name="Bode R."/>
            <person name="Casaregola S."/>
            <person name="Despons L."/>
            <person name="Fairhead C."/>
            <person name="Giersberg M."/>
            <person name="Gierski P."/>
            <person name="Hahnel U."/>
            <person name="Hartmann A."/>
            <person name="Jankowska D."/>
            <person name="Jubin C."/>
            <person name="Jung P."/>
            <person name="Lafontaine I."/>
            <person name="Leh-Louis V."/>
            <person name="Lemaire M."/>
            <person name="Marcet-Houben M."/>
            <person name="Mascher M."/>
            <person name="Morel G."/>
            <person name="Richard G.-F."/>
            <person name="Riechen J."/>
            <person name="Sacerdot C."/>
            <person name="Sarkar A."/>
            <person name="Savel G."/>
            <person name="Schacherer J."/>
            <person name="Sherman D."/>
            <person name="Straub M.-L."/>
            <person name="Stein N."/>
            <person name="Thierry A."/>
            <person name="Trautwein-Schult A."/>
            <person name="Westhof E."/>
            <person name="Worch S."/>
            <person name="Dujon B."/>
            <person name="Souciet J.-L."/>
            <person name="Wincker P."/>
            <person name="Scholz U."/>
            <person name="Neuveglise N."/>
        </authorList>
    </citation>
    <scope>NUCLEOTIDE SEQUENCE</scope>
    <source>
        <strain evidence="11">LS3</strain>
    </source>
</reference>
<dbReference type="Gene3D" id="1.10.20.10">
    <property type="entry name" value="Histone, subunit A"/>
    <property type="match status" value="1"/>
</dbReference>
<comment type="subcellular location">
    <subcellularLocation>
        <location evidence="1">Nucleus</location>
    </subcellularLocation>
</comment>
<keyword evidence="5" id="KW-0804">Transcription</keyword>
<proteinExistence type="predicted"/>
<dbReference type="InterPro" id="IPR036427">
    <property type="entry name" value="Bromodomain-like_sf"/>
</dbReference>
<dbReference type="EMBL" id="HG937692">
    <property type="protein sequence ID" value="CDP36834.1"/>
    <property type="molecule type" value="Genomic_DNA"/>
</dbReference>
<sequence>MEQPDLTKIWRRSSPTGLLRIAKDIESQGSWRGYLTVAEHEVFKRALESGGDQWSKLLEGKAHAKVEIISPPTNGTNSGSPRRTPSGPGSTPFDSSMGTAHTPRTPTLKATPLPSLVELDPVSLAFRVRYMLYEKAIGVVYASRDDSQEVDFSLLEDESHQQSNQSNGTGAQEKPAARKTDEDYDFDEDEDEEEEEEKGKDENTNGGGSNEIKEESQEGDDICIKVNVTPEDEAQMVKQASDNYNKLYHTFEGDWENALKQRKLEESDRQVDIDVDSKMAASQPAAGQYGAANLSLKHLLAMVESKRDQLQLGDIELRNLISDVRKNRSKWASEDKIGQEELYEAAEKVVLELRGYTEHSTAFLNKVNKRDAPNYFNVIKNPMDLNTVMKKLKSFQYKSKKEFVSDLMLIWRNCLTYNADPKHFLRAHAFAMQNKTLSLIPLIPDIEVRDRAEVEAEEAAAAAAANGSQDDQVGRTSRKGPGKGPGKHTTKGKKRKLEDTEDGPTADNAEEAEQDVKMSEPEDSRGSQPPPPSGTRSPVPASVRESTPRYGTPGDSELQNAEEEAAAASDNDESNLDAETMAWRKTFTQQRSIYACARGNIYKDNKLQMDAPAPLRTQLKMSKYEEALNSLSNGGEDNKHKPFFARGILESLNDNDKSYLMEYDVGSGVPPVPWALDPKNTDDGMGHLNIDDIKPSAFLCQGGLTNKMNDNLKEMQEIRRICSKISLIRQMKQQAYVHNPNTSTYHPEEINDTDLDIESRLPDRDPYNSEVAFAAMKRATAKVSMHAGFEVTESMASEALTEIACDYMTKLGSTLKLMMESDPRSNSSFEDLIVSSLEQNGIESISSLDLYIRNDIEVYGNRLHELCRKLTAFLKDLLRPAAELSETQFNDNSEQFLNGDFSAELGDEDFFGFRELGLDKELGLLSSSVPLHLLQARIQAGANMQSSLVSQDTEREPTVPEYPGIDRHGAQKQVGLLRPYFVAKFDTGHAEILPEGDQLPPKQRNTRPKLPPTGKIGGVKKKPVSKAYFIKEAEPEPEPAPAADQENKDSAHDDIDNDLAMKLEMEIENANKEDSLF</sequence>
<dbReference type="PROSITE" id="PS00633">
    <property type="entry name" value="BROMODOMAIN_1"/>
    <property type="match status" value="1"/>
</dbReference>
<dbReference type="GO" id="GO:0006325">
    <property type="term" value="P:chromatin organization"/>
    <property type="evidence" value="ECO:0007669"/>
    <property type="project" value="UniProtKB-ARBA"/>
</dbReference>
<keyword evidence="2" id="KW-0597">Phosphoprotein</keyword>
<evidence type="ECO:0000256" key="3">
    <source>
        <dbReference type="ARBA" id="ARBA00023015"/>
    </source>
</evidence>
<name>A0A060T7R8_BLAAD</name>
<dbReference type="CDD" id="cd05510">
    <property type="entry name" value="Bromo_SPT7_like"/>
    <property type="match status" value="1"/>
</dbReference>
<keyword evidence="3" id="KW-0805">Transcription regulation</keyword>
<dbReference type="PANTHER" id="PTHR47343">
    <property type="entry name" value="TRANSCRIPTIONAL ACTIVATOR SPT7"/>
    <property type="match status" value="1"/>
</dbReference>
<evidence type="ECO:0000256" key="7">
    <source>
        <dbReference type="ARBA" id="ARBA00093633"/>
    </source>
</evidence>
<feature type="region of interest" description="Disordered" evidence="9">
    <location>
        <begin position="459"/>
        <end position="575"/>
    </location>
</feature>
<feature type="region of interest" description="Disordered" evidence="9">
    <location>
        <begin position="68"/>
        <end position="111"/>
    </location>
</feature>
<dbReference type="GO" id="GO:0000124">
    <property type="term" value="C:SAGA complex"/>
    <property type="evidence" value="ECO:0007669"/>
    <property type="project" value="InterPro"/>
</dbReference>
<evidence type="ECO:0000256" key="9">
    <source>
        <dbReference type="SAM" id="MobiDB-lite"/>
    </source>
</evidence>
<dbReference type="Gene3D" id="1.20.920.10">
    <property type="entry name" value="Bromodomain-like"/>
    <property type="match status" value="1"/>
</dbReference>
<keyword evidence="4 8" id="KW-0103">Bromodomain</keyword>
<dbReference type="SUPFAM" id="SSF47370">
    <property type="entry name" value="Bromodomain"/>
    <property type="match status" value="1"/>
</dbReference>
<protein>
    <recommendedName>
        <fullName evidence="7">SAGA complex subunit Spt7</fullName>
    </recommendedName>
</protein>
<dbReference type="InterPro" id="IPR018359">
    <property type="entry name" value="Bromodomain_CS"/>
</dbReference>
<dbReference type="CDD" id="cd22927">
    <property type="entry name" value="HFD_SPT7"/>
    <property type="match status" value="1"/>
</dbReference>
<accession>A0A060T7R8</accession>
<feature type="compositionally biased region" description="Basic residues" evidence="9">
    <location>
        <begin position="476"/>
        <end position="495"/>
    </location>
</feature>
<feature type="compositionally biased region" description="Acidic residues" evidence="9">
    <location>
        <begin position="182"/>
        <end position="196"/>
    </location>
</feature>
<dbReference type="SMART" id="SM00576">
    <property type="entry name" value="BTP"/>
    <property type="match status" value="1"/>
</dbReference>
<evidence type="ECO:0000256" key="2">
    <source>
        <dbReference type="ARBA" id="ARBA00022553"/>
    </source>
</evidence>
<evidence type="ECO:0000256" key="4">
    <source>
        <dbReference type="ARBA" id="ARBA00023117"/>
    </source>
</evidence>
<dbReference type="PROSITE" id="PS50014">
    <property type="entry name" value="BROMODOMAIN_2"/>
    <property type="match status" value="1"/>
</dbReference>
<dbReference type="InterPro" id="IPR006565">
    <property type="entry name" value="BTP"/>
</dbReference>
<dbReference type="SMART" id="SM00297">
    <property type="entry name" value="BROMO"/>
    <property type="match status" value="1"/>
</dbReference>
<feature type="compositionally biased region" description="Polar residues" evidence="9">
    <location>
        <begin position="71"/>
        <end position="105"/>
    </location>
</feature>
<feature type="compositionally biased region" description="Polar residues" evidence="9">
    <location>
        <begin position="161"/>
        <end position="170"/>
    </location>
</feature>
<feature type="compositionally biased region" description="Acidic residues" evidence="9">
    <location>
        <begin position="560"/>
        <end position="575"/>
    </location>
</feature>
<keyword evidence="6" id="KW-0539">Nucleus</keyword>
<dbReference type="PANTHER" id="PTHR47343:SF1">
    <property type="entry name" value="TRANSCRIPTIONAL ACTIVATOR SPT7"/>
    <property type="match status" value="1"/>
</dbReference>
<reference evidence="11" key="1">
    <citation type="submission" date="2014-02" db="EMBL/GenBank/DDBJ databases">
        <authorList>
            <person name="Genoscope - CEA"/>
        </authorList>
    </citation>
    <scope>NUCLEOTIDE SEQUENCE</scope>
    <source>
        <strain evidence="11">LS3</strain>
    </source>
</reference>
<organism evidence="11">
    <name type="scientific">Blastobotrys adeninivorans</name>
    <name type="common">Yeast</name>
    <name type="synonym">Arxula adeninivorans</name>
    <dbReference type="NCBI Taxonomy" id="409370"/>
    <lineage>
        <taxon>Eukaryota</taxon>
        <taxon>Fungi</taxon>
        <taxon>Dikarya</taxon>
        <taxon>Ascomycota</taxon>
        <taxon>Saccharomycotina</taxon>
        <taxon>Dipodascomycetes</taxon>
        <taxon>Dipodascales</taxon>
        <taxon>Trichomonascaceae</taxon>
        <taxon>Blastobotrys</taxon>
    </lineage>
</organism>
<dbReference type="GO" id="GO:0006357">
    <property type="term" value="P:regulation of transcription by RNA polymerase II"/>
    <property type="evidence" value="ECO:0007669"/>
    <property type="project" value="UniProtKB-ARBA"/>
</dbReference>